<evidence type="ECO:0000256" key="5">
    <source>
        <dbReference type="ARBA" id="ARBA00022692"/>
    </source>
</evidence>
<evidence type="ECO:0000256" key="1">
    <source>
        <dbReference type="ARBA" id="ARBA00004429"/>
    </source>
</evidence>
<dbReference type="PANTHER" id="PTHR35011:SF2">
    <property type="entry name" value="2,3-DIKETO-L-GULONATE TRAP TRANSPORTER SMALL PERMEASE PROTEIN YIAM"/>
    <property type="match status" value="1"/>
</dbReference>
<comment type="similarity">
    <text evidence="8">Belongs to the TRAP transporter small permease family.</text>
</comment>
<keyword evidence="6 9" id="KW-1133">Transmembrane helix</keyword>
<keyword evidence="12" id="KW-1185">Reference proteome</keyword>
<gene>
    <name evidence="11" type="ORF">JOD17_003687</name>
</gene>
<feature type="transmembrane region" description="Helical" evidence="9">
    <location>
        <begin position="128"/>
        <end position="145"/>
    </location>
</feature>
<protein>
    <submittedName>
        <fullName evidence="11">TRAP-type C4-dicarboxylate transport system permease small subunit</fullName>
    </submittedName>
</protein>
<evidence type="ECO:0000256" key="3">
    <source>
        <dbReference type="ARBA" id="ARBA00022475"/>
    </source>
</evidence>
<keyword evidence="2" id="KW-0813">Transport</keyword>
<evidence type="ECO:0000256" key="8">
    <source>
        <dbReference type="ARBA" id="ARBA00038436"/>
    </source>
</evidence>
<dbReference type="EMBL" id="JAFBEC010000014">
    <property type="protein sequence ID" value="MBM7634565.1"/>
    <property type="molecule type" value="Genomic_DNA"/>
</dbReference>
<feature type="transmembrane region" description="Helical" evidence="9">
    <location>
        <begin position="87"/>
        <end position="108"/>
    </location>
</feature>
<dbReference type="InterPro" id="IPR007387">
    <property type="entry name" value="TRAP_DctQ"/>
</dbReference>
<evidence type="ECO:0000256" key="6">
    <source>
        <dbReference type="ARBA" id="ARBA00022989"/>
    </source>
</evidence>
<evidence type="ECO:0000256" key="7">
    <source>
        <dbReference type="ARBA" id="ARBA00023136"/>
    </source>
</evidence>
<evidence type="ECO:0000256" key="2">
    <source>
        <dbReference type="ARBA" id="ARBA00022448"/>
    </source>
</evidence>
<reference evidence="11 12" key="1">
    <citation type="submission" date="2021-01" db="EMBL/GenBank/DDBJ databases">
        <title>Genomic Encyclopedia of Type Strains, Phase IV (KMG-IV): sequencing the most valuable type-strain genomes for metagenomic binning, comparative biology and taxonomic classification.</title>
        <authorList>
            <person name="Goeker M."/>
        </authorList>
    </citation>
    <scope>NUCLEOTIDE SEQUENCE [LARGE SCALE GENOMIC DNA]</scope>
    <source>
        <strain evidence="11 12">DSM 25540</strain>
    </source>
</reference>
<dbReference type="InterPro" id="IPR055348">
    <property type="entry name" value="DctQ"/>
</dbReference>
<sequence>MWHKIITKINRIVENITALLLALMVLAVFVQIVSRALFNMSFPWTEELARYLMIWVTFLGASFAFQYGAHISIEAFVSRLKQQWSQILHVIVAIVCTAFFFILIVKGIEMMDRSMIQRSAALGIPMGYVYSVIPISGCLMILNLIDVTMKALKQPEQTDSTKKGIEGVE</sequence>
<keyword evidence="7 9" id="KW-0472">Membrane</keyword>
<organism evidence="11 12">
    <name type="scientific">Geomicrobium sediminis</name>
    <dbReference type="NCBI Taxonomy" id="1347788"/>
    <lineage>
        <taxon>Bacteria</taxon>
        <taxon>Bacillati</taxon>
        <taxon>Bacillota</taxon>
        <taxon>Bacilli</taxon>
        <taxon>Bacillales</taxon>
        <taxon>Geomicrobium</taxon>
    </lineage>
</organism>
<evidence type="ECO:0000313" key="12">
    <source>
        <dbReference type="Proteomes" id="UP000741863"/>
    </source>
</evidence>
<accession>A0ABS2PGJ8</accession>
<feature type="transmembrane region" description="Helical" evidence="9">
    <location>
        <begin position="48"/>
        <end position="67"/>
    </location>
</feature>
<comment type="subcellular location">
    <subcellularLocation>
        <location evidence="1">Cell inner membrane</location>
        <topology evidence="1">Multi-pass membrane protein</topology>
    </subcellularLocation>
</comment>
<dbReference type="PANTHER" id="PTHR35011">
    <property type="entry name" value="2,3-DIKETO-L-GULONATE TRAP TRANSPORTER SMALL PERMEASE PROTEIN YIAM"/>
    <property type="match status" value="1"/>
</dbReference>
<keyword evidence="3" id="KW-1003">Cell membrane</keyword>
<feature type="transmembrane region" description="Helical" evidence="9">
    <location>
        <begin position="12"/>
        <end position="33"/>
    </location>
</feature>
<dbReference type="Proteomes" id="UP000741863">
    <property type="component" value="Unassembled WGS sequence"/>
</dbReference>
<comment type="caution">
    <text evidence="11">The sequence shown here is derived from an EMBL/GenBank/DDBJ whole genome shotgun (WGS) entry which is preliminary data.</text>
</comment>
<name>A0ABS2PGJ8_9BACL</name>
<dbReference type="RefSeq" id="WP_204699384.1">
    <property type="nucleotide sequence ID" value="NZ_JAFBEC010000014.1"/>
</dbReference>
<evidence type="ECO:0000259" key="10">
    <source>
        <dbReference type="Pfam" id="PF04290"/>
    </source>
</evidence>
<evidence type="ECO:0000256" key="9">
    <source>
        <dbReference type="SAM" id="Phobius"/>
    </source>
</evidence>
<keyword evidence="4" id="KW-0997">Cell inner membrane</keyword>
<evidence type="ECO:0000256" key="4">
    <source>
        <dbReference type="ARBA" id="ARBA00022519"/>
    </source>
</evidence>
<evidence type="ECO:0000313" key="11">
    <source>
        <dbReference type="EMBL" id="MBM7634565.1"/>
    </source>
</evidence>
<proteinExistence type="inferred from homology"/>
<feature type="domain" description="Tripartite ATP-independent periplasmic transporters DctQ component" evidence="10">
    <location>
        <begin position="24"/>
        <end position="150"/>
    </location>
</feature>
<dbReference type="Pfam" id="PF04290">
    <property type="entry name" value="DctQ"/>
    <property type="match status" value="1"/>
</dbReference>
<keyword evidence="5 9" id="KW-0812">Transmembrane</keyword>